<dbReference type="Pfam" id="PF00574">
    <property type="entry name" value="CLP_protease"/>
    <property type="match status" value="1"/>
</dbReference>
<evidence type="ECO:0000256" key="6">
    <source>
        <dbReference type="ARBA" id="ARBA00022691"/>
    </source>
</evidence>
<dbReference type="EMBL" id="LR881466">
    <property type="protein sequence ID" value="CAD5316465.1"/>
    <property type="molecule type" value="Genomic_DNA"/>
</dbReference>
<dbReference type="PROSITE" id="PS00381">
    <property type="entry name" value="CLP_PROTEASE_SER"/>
    <property type="match status" value="1"/>
</dbReference>
<dbReference type="Pfam" id="PF13847">
    <property type="entry name" value="Methyltransf_31"/>
    <property type="match status" value="1"/>
</dbReference>
<gene>
    <name evidence="15" type="ORF">AT9943_LOCUS4789</name>
</gene>
<dbReference type="CDD" id="cd07017">
    <property type="entry name" value="S14_ClpP_2"/>
    <property type="match status" value="1"/>
</dbReference>
<evidence type="ECO:0000256" key="2">
    <source>
        <dbReference type="ARBA" id="ARBA00022490"/>
    </source>
</evidence>
<dbReference type="Gene3D" id="3.40.50.150">
    <property type="entry name" value="Vaccinia Virus protein VP39"/>
    <property type="match status" value="1"/>
</dbReference>
<comment type="function">
    <text evidence="10">S-adenosyl-L-methionine-dependent protein-lysine N-methyltransferase that methylates elongation factor 1-alpha.</text>
</comment>
<evidence type="ECO:0000256" key="10">
    <source>
        <dbReference type="HAMAP-Rule" id="MF_03188"/>
    </source>
</evidence>
<keyword evidence="7" id="KW-0378">Hydrolase</keyword>
<dbReference type="AlphaFoldDB" id="A0A7G2E4J1"/>
<feature type="compositionally biased region" description="Low complexity" evidence="13">
    <location>
        <begin position="13"/>
        <end position="33"/>
    </location>
</feature>
<sequence length="623" mass="68154">MAGIRLLPEEPETTPQQQARAAAAVTTTTTDSLASDDDRSIAADSWSIKSEYGSTLDDDQRHADAAEALSSANFRVSSDYSSDKEEPDADGGGQSMLGLQSYWDAAYSDELTNFREHGHAGEVWFGDDVMEIVTSWTKDLCVEISQRNMSVSENDVTTEVNDQADKYLSSWNVLDLGTGNGLLLHQLAKEGFSDLTGTDYSDGAVELAQHLSQRDGFPNIRFMVDDILDTKLEQQFKLVMDKGTLDAIGLHPDGPVKRVMYWDSVSKLVAPGGILVITSCNHTKDELVEEVENFNIRKSNLCRGDGNDANNVLSSGSEAASRIDQPPFEYLSHVRTYPTFMFGGSVGSRVATVAFLRKSSMSLSKPPRQTLSSNWDVSSFSIDSVAQSPSRLPSFEELDTTNMLLRQRIVFLGSQVDDMTADLVISQLLLLDAEDSERDITLFINSPGGSITAGMGIYDAMKQCKADVSTVCLGLAASMGAFLLASGSKGKRYCMPNSKVMIHQPLGTAGGKATEMSIRIREMMYHKIKLNKIFSRITGKPESEIESDTDRDNFLNPWEAKEYGLIDAVIDDGKPGLIAPIGDGTPPPKTKVWDLWKVEGTKKDNTNLPSERSMTQNGYAAIE</sequence>
<dbReference type="GO" id="GO:0009840">
    <property type="term" value="C:chloroplastic endopeptidase Clp complex"/>
    <property type="evidence" value="ECO:0007669"/>
    <property type="project" value="UniProtKB-ARBA"/>
</dbReference>
<dbReference type="InterPro" id="IPR026635">
    <property type="entry name" value="Efm4/METTL10"/>
</dbReference>
<keyword evidence="2 10" id="KW-0963">Cytoplasm</keyword>
<dbReference type="GO" id="GO:0004252">
    <property type="term" value="F:serine-type endopeptidase activity"/>
    <property type="evidence" value="ECO:0007669"/>
    <property type="project" value="UniProtKB-EC"/>
</dbReference>
<evidence type="ECO:0000313" key="15">
    <source>
        <dbReference type="EMBL" id="CAD5316465.1"/>
    </source>
</evidence>
<keyword evidence="8" id="KW-0720">Serine protease</keyword>
<feature type="region of interest" description="Disordered" evidence="13">
    <location>
        <begin position="604"/>
        <end position="623"/>
    </location>
</feature>
<feature type="domain" description="Methyltransferase" evidence="14">
    <location>
        <begin position="171"/>
        <end position="293"/>
    </location>
</feature>
<evidence type="ECO:0000256" key="11">
    <source>
        <dbReference type="PROSITE-ProRule" id="PRU10085"/>
    </source>
</evidence>
<evidence type="ECO:0000313" key="16">
    <source>
        <dbReference type="Proteomes" id="UP000516314"/>
    </source>
</evidence>
<feature type="active site" evidence="12">
    <location>
        <position position="503"/>
    </location>
</feature>
<name>A0A7G2E4J1_ARATH</name>
<dbReference type="SUPFAM" id="SSF52096">
    <property type="entry name" value="ClpP/crotonase"/>
    <property type="match status" value="1"/>
</dbReference>
<keyword evidence="5 10" id="KW-0808">Transferase</keyword>
<evidence type="ECO:0000256" key="5">
    <source>
        <dbReference type="ARBA" id="ARBA00022679"/>
    </source>
</evidence>
<dbReference type="PANTHER" id="PTHR12843:SF5">
    <property type="entry name" value="EEF1A LYSINE METHYLTRANSFERASE 2"/>
    <property type="match status" value="1"/>
</dbReference>
<dbReference type="CDD" id="cd02440">
    <property type="entry name" value="AdoMet_MTases"/>
    <property type="match status" value="1"/>
</dbReference>
<keyword evidence="4" id="KW-0645">Protease</keyword>
<dbReference type="GO" id="GO:0016279">
    <property type="term" value="F:protein-lysine N-methyltransferase activity"/>
    <property type="evidence" value="ECO:0007669"/>
    <property type="project" value="UniProtKB-UniRule"/>
</dbReference>
<evidence type="ECO:0000256" key="3">
    <source>
        <dbReference type="ARBA" id="ARBA00022603"/>
    </source>
</evidence>
<dbReference type="HAMAP" id="MF_03188">
    <property type="entry name" value="Methyltr_EFM4"/>
    <property type="match status" value="1"/>
</dbReference>
<feature type="region of interest" description="Disordered" evidence="13">
    <location>
        <begin position="74"/>
        <end position="95"/>
    </location>
</feature>
<feature type="compositionally biased region" description="Polar residues" evidence="13">
    <location>
        <begin position="606"/>
        <end position="623"/>
    </location>
</feature>
<proteinExistence type="inferred from homology"/>
<dbReference type="GO" id="GO:0009534">
    <property type="term" value="C:chloroplast thylakoid"/>
    <property type="evidence" value="ECO:0007669"/>
    <property type="project" value="UniProtKB-ARBA"/>
</dbReference>
<comment type="similarity">
    <text evidence="10">Belongs to the class I-like SAM-binding methyltransferase superfamily. EFM4 family.</text>
</comment>
<reference evidence="15 16" key="1">
    <citation type="submission" date="2020-09" db="EMBL/GenBank/DDBJ databases">
        <authorList>
            <person name="Ashkenazy H."/>
        </authorList>
    </citation>
    <scope>NUCLEOTIDE SEQUENCE [LARGE SCALE GENOMIC DNA]</scope>
    <source>
        <strain evidence="16">cv. Cdm-0</strain>
    </source>
</reference>
<accession>A0A7G2E4J1</accession>
<feature type="active site" evidence="11">
    <location>
        <position position="478"/>
    </location>
</feature>
<evidence type="ECO:0000259" key="14">
    <source>
        <dbReference type="Pfam" id="PF13847"/>
    </source>
</evidence>
<comment type="similarity">
    <text evidence="1">Belongs to the peptidase S14 family.</text>
</comment>
<feature type="region of interest" description="Disordered" evidence="13">
    <location>
        <begin position="1"/>
        <end position="39"/>
    </location>
</feature>
<dbReference type="PANTHER" id="PTHR12843">
    <property type="entry name" value="PROTEIN-LYSINE N-METHYLTRANSFERASE METTL10"/>
    <property type="match status" value="1"/>
</dbReference>
<dbReference type="InterPro" id="IPR025714">
    <property type="entry name" value="Methyltranfer_dom"/>
</dbReference>
<keyword evidence="3 10" id="KW-0489">Methyltransferase</keyword>
<dbReference type="InterPro" id="IPR033135">
    <property type="entry name" value="ClpP_His_AS"/>
</dbReference>
<comment type="subcellular location">
    <subcellularLocation>
        <location evidence="10">Cytoplasm</location>
    </subcellularLocation>
</comment>
<dbReference type="InterPro" id="IPR029045">
    <property type="entry name" value="ClpP/crotonase-like_dom_sf"/>
</dbReference>
<dbReference type="GO" id="GO:0004176">
    <property type="term" value="F:ATP-dependent peptidase activity"/>
    <property type="evidence" value="ECO:0007669"/>
    <property type="project" value="InterPro"/>
</dbReference>
<protein>
    <recommendedName>
        <fullName evidence="10">Protein-lysine N-methyltransferase AT9943_LOCUS4789</fullName>
        <ecNumber evidence="10">2.1.1.-</ecNumber>
    </recommendedName>
</protein>
<evidence type="ECO:0000256" key="12">
    <source>
        <dbReference type="PROSITE-ProRule" id="PRU10086"/>
    </source>
</evidence>
<dbReference type="FunFam" id="3.40.50.150:FF:000184">
    <property type="entry name" value="Protein-lysine N-methyltransferase Os01g0121100"/>
    <property type="match status" value="1"/>
</dbReference>
<dbReference type="NCBIfam" id="NF001368">
    <property type="entry name" value="PRK00277.1"/>
    <property type="match status" value="1"/>
</dbReference>
<dbReference type="GO" id="GO:0006508">
    <property type="term" value="P:proteolysis"/>
    <property type="evidence" value="ECO:0007669"/>
    <property type="project" value="UniProtKB-KW"/>
</dbReference>
<evidence type="ECO:0000256" key="9">
    <source>
        <dbReference type="ARBA" id="ARBA00034021"/>
    </source>
</evidence>
<dbReference type="InterPro" id="IPR018215">
    <property type="entry name" value="ClpP_Ser_AS"/>
</dbReference>
<evidence type="ECO:0000256" key="13">
    <source>
        <dbReference type="SAM" id="MobiDB-lite"/>
    </source>
</evidence>
<organism evidence="15 16">
    <name type="scientific">Arabidopsis thaliana</name>
    <name type="common">Mouse-ear cress</name>
    <dbReference type="NCBI Taxonomy" id="3702"/>
    <lineage>
        <taxon>Eukaryota</taxon>
        <taxon>Viridiplantae</taxon>
        <taxon>Streptophyta</taxon>
        <taxon>Embryophyta</taxon>
        <taxon>Tracheophyta</taxon>
        <taxon>Spermatophyta</taxon>
        <taxon>Magnoliopsida</taxon>
        <taxon>eudicotyledons</taxon>
        <taxon>Gunneridae</taxon>
        <taxon>Pentapetalae</taxon>
        <taxon>rosids</taxon>
        <taxon>malvids</taxon>
        <taxon>Brassicales</taxon>
        <taxon>Brassicaceae</taxon>
        <taxon>Camelineae</taxon>
        <taxon>Arabidopsis</taxon>
    </lineage>
</organism>
<dbReference type="InterPro" id="IPR023562">
    <property type="entry name" value="ClpP/TepA"/>
</dbReference>
<dbReference type="SUPFAM" id="SSF53335">
    <property type="entry name" value="S-adenosyl-L-methionine-dependent methyltransferases"/>
    <property type="match status" value="1"/>
</dbReference>
<dbReference type="PROSITE" id="PS00382">
    <property type="entry name" value="CLP_PROTEASE_HIS"/>
    <property type="match status" value="1"/>
</dbReference>
<evidence type="ECO:0000256" key="8">
    <source>
        <dbReference type="ARBA" id="ARBA00022825"/>
    </source>
</evidence>
<dbReference type="InterPro" id="IPR001907">
    <property type="entry name" value="ClpP"/>
</dbReference>
<dbReference type="EC" id="2.1.1.-" evidence="10"/>
<dbReference type="Proteomes" id="UP000516314">
    <property type="component" value="Chromosome 1"/>
</dbReference>
<dbReference type="PRINTS" id="PR00127">
    <property type="entry name" value="CLPPROTEASEP"/>
</dbReference>
<dbReference type="InterPro" id="IPR029063">
    <property type="entry name" value="SAM-dependent_MTases_sf"/>
</dbReference>
<comment type="catalytic activity">
    <reaction evidence="9 12">
        <text>Hydrolysis of proteins to small peptides in the presence of ATP and magnesium. alpha-casein is the usual test substrate. In the absence of ATP, only oligopeptides shorter than five residues are hydrolyzed (such as succinyl-Leu-Tyr-|-NHMec, and Leu-Tyr-Leu-|-Tyr-Trp, in which cleavage of the -Tyr-|-Leu- and -Tyr-|-Trp bonds also occurs).</text>
        <dbReference type="EC" id="3.4.21.92"/>
    </reaction>
</comment>
<evidence type="ECO:0000256" key="7">
    <source>
        <dbReference type="ARBA" id="ARBA00022801"/>
    </source>
</evidence>
<evidence type="ECO:0000256" key="4">
    <source>
        <dbReference type="ARBA" id="ARBA00022670"/>
    </source>
</evidence>
<dbReference type="FunFam" id="3.90.226.10:FF:000001">
    <property type="entry name" value="ATP-dependent Clp protease proteolytic subunit"/>
    <property type="match status" value="1"/>
</dbReference>
<dbReference type="HAMAP" id="MF_00444">
    <property type="entry name" value="ClpP"/>
    <property type="match status" value="1"/>
</dbReference>
<dbReference type="Gene3D" id="3.90.226.10">
    <property type="entry name" value="2-enoyl-CoA Hydratase, Chain A, domain 1"/>
    <property type="match status" value="1"/>
</dbReference>
<evidence type="ECO:0000256" key="1">
    <source>
        <dbReference type="ARBA" id="ARBA00007039"/>
    </source>
</evidence>
<keyword evidence="6 10" id="KW-0949">S-adenosyl-L-methionine</keyword>
<dbReference type="GO" id="GO:0032259">
    <property type="term" value="P:methylation"/>
    <property type="evidence" value="ECO:0007669"/>
    <property type="project" value="UniProtKB-KW"/>
</dbReference>